<organism evidence="4 5">
    <name type="scientific">Porites lobata</name>
    <dbReference type="NCBI Taxonomy" id="104759"/>
    <lineage>
        <taxon>Eukaryota</taxon>
        <taxon>Metazoa</taxon>
        <taxon>Cnidaria</taxon>
        <taxon>Anthozoa</taxon>
        <taxon>Hexacorallia</taxon>
        <taxon>Scleractinia</taxon>
        <taxon>Fungiina</taxon>
        <taxon>Poritidae</taxon>
        <taxon>Porites</taxon>
    </lineage>
</organism>
<dbReference type="SUPFAM" id="SSF48726">
    <property type="entry name" value="Immunoglobulin"/>
    <property type="match status" value="1"/>
</dbReference>
<dbReference type="InterPro" id="IPR013098">
    <property type="entry name" value="Ig_I-set"/>
</dbReference>
<feature type="non-terminal residue" evidence="4">
    <location>
        <position position="185"/>
    </location>
</feature>
<dbReference type="InterPro" id="IPR050958">
    <property type="entry name" value="Cell_Adh-Cytoskel_Orgn"/>
</dbReference>
<comment type="caution">
    <text evidence="4">The sequence shown here is derived from an EMBL/GenBank/DDBJ whole genome shotgun (WGS) entry which is preliminary data.</text>
</comment>
<accession>A0ABN8NS05</accession>
<keyword evidence="2" id="KW-1015">Disulfide bond</keyword>
<dbReference type="InterPro" id="IPR003598">
    <property type="entry name" value="Ig_sub2"/>
</dbReference>
<dbReference type="InterPro" id="IPR036179">
    <property type="entry name" value="Ig-like_dom_sf"/>
</dbReference>
<dbReference type="InterPro" id="IPR007110">
    <property type="entry name" value="Ig-like_dom"/>
</dbReference>
<protein>
    <recommendedName>
        <fullName evidence="3">Ig-like domain-containing protein</fullName>
    </recommendedName>
</protein>
<dbReference type="Gene3D" id="2.60.40.10">
    <property type="entry name" value="Immunoglobulins"/>
    <property type="match status" value="1"/>
</dbReference>
<dbReference type="SMART" id="SM00408">
    <property type="entry name" value="IGc2"/>
    <property type="match status" value="1"/>
</dbReference>
<dbReference type="InterPro" id="IPR013783">
    <property type="entry name" value="Ig-like_fold"/>
</dbReference>
<evidence type="ECO:0000256" key="2">
    <source>
        <dbReference type="ARBA" id="ARBA00023157"/>
    </source>
</evidence>
<keyword evidence="5" id="KW-1185">Reference proteome</keyword>
<feature type="domain" description="Ig-like" evidence="3">
    <location>
        <begin position="71"/>
        <end position="167"/>
    </location>
</feature>
<dbReference type="Pfam" id="PF07679">
    <property type="entry name" value="I-set"/>
    <property type="match status" value="1"/>
</dbReference>
<dbReference type="CDD" id="cd00096">
    <property type="entry name" value="Ig"/>
    <property type="match status" value="1"/>
</dbReference>
<dbReference type="EMBL" id="CALNXK010000028">
    <property type="protein sequence ID" value="CAH3115167.1"/>
    <property type="molecule type" value="Genomic_DNA"/>
</dbReference>
<keyword evidence="1" id="KW-0732">Signal</keyword>
<evidence type="ECO:0000256" key="1">
    <source>
        <dbReference type="ARBA" id="ARBA00022729"/>
    </source>
</evidence>
<dbReference type="PROSITE" id="PS50835">
    <property type="entry name" value="IG_LIKE"/>
    <property type="match status" value="1"/>
</dbReference>
<dbReference type="PANTHER" id="PTHR45080">
    <property type="entry name" value="CONTACTIN 5"/>
    <property type="match status" value="1"/>
</dbReference>
<evidence type="ECO:0000313" key="4">
    <source>
        <dbReference type="EMBL" id="CAH3115167.1"/>
    </source>
</evidence>
<sequence length="185" mass="20668">MYPPPKNGALVCNRVGSDISCSVTCKDGYEFVFPPSFVYYCLGKDWRFFNIVPSITPLTTQMPWPDCGKRPSIQLSEDLLPLFAGKKHSYSCAVEGWPLPEVRWLKNGQKLHNDTINHKIIVERTIVGEELIDVTLHILDVDIGDSGNYTCEAMNNITTENRSIIVSVICPPALPELKESPPDMG</sequence>
<proteinExistence type="predicted"/>
<reference evidence="4 5" key="1">
    <citation type="submission" date="2022-05" db="EMBL/GenBank/DDBJ databases">
        <authorList>
            <consortium name="Genoscope - CEA"/>
            <person name="William W."/>
        </authorList>
    </citation>
    <scope>NUCLEOTIDE SEQUENCE [LARGE SCALE GENOMIC DNA]</scope>
</reference>
<dbReference type="PANTHER" id="PTHR45080:SF8">
    <property type="entry name" value="IG-LIKE DOMAIN-CONTAINING PROTEIN"/>
    <property type="match status" value="1"/>
</dbReference>
<dbReference type="Proteomes" id="UP001159405">
    <property type="component" value="Unassembled WGS sequence"/>
</dbReference>
<evidence type="ECO:0000313" key="5">
    <source>
        <dbReference type="Proteomes" id="UP001159405"/>
    </source>
</evidence>
<evidence type="ECO:0000259" key="3">
    <source>
        <dbReference type="PROSITE" id="PS50835"/>
    </source>
</evidence>
<gene>
    <name evidence="4" type="ORF">PLOB_00023439</name>
</gene>
<name>A0ABN8NS05_9CNID</name>